<dbReference type="AlphaFoldDB" id="A0A2W7IUQ9"/>
<comment type="caution">
    <text evidence="2">The sequence shown here is derived from an EMBL/GenBank/DDBJ whole genome shotgun (WGS) entry which is preliminary data.</text>
</comment>
<gene>
    <name evidence="2" type="ORF">LX95_00723</name>
</gene>
<evidence type="ECO:0000313" key="3">
    <source>
        <dbReference type="Proteomes" id="UP000249542"/>
    </source>
</evidence>
<dbReference type="EMBL" id="QKYV01000002">
    <property type="protein sequence ID" value="PZW42413.1"/>
    <property type="molecule type" value="Genomic_DNA"/>
</dbReference>
<evidence type="ECO:0000256" key="1">
    <source>
        <dbReference type="SAM" id="SignalP"/>
    </source>
</evidence>
<keyword evidence="1" id="KW-0732">Signal</keyword>
<proteinExistence type="predicted"/>
<evidence type="ECO:0008006" key="4">
    <source>
        <dbReference type="Google" id="ProtNLM"/>
    </source>
</evidence>
<feature type="signal peptide" evidence="1">
    <location>
        <begin position="1"/>
        <end position="21"/>
    </location>
</feature>
<dbReference type="Proteomes" id="UP000249542">
    <property type="component" value="Unassembled WGS sequence"/>
</dbReference>
<feature type="chain" id="PRO_5016056589" description="DUF1795 domain-containing protein" evidence="1">
    <location>
        <begin position="22"/>
        <end position="179"/>
    </location>
</feature>
<keyword evidence="3" id="KW-1185">Reference proteome</keyword>
<protein>
    <recommendedName>
        <fullName evidence="4">DUF1795 domain-containing protein</fullName>
    </recommendedName>
</protein>
<sequence length="179" mass="20570">MKYFKSLVFCFLVIPAYTISAQIHQLKEISLFEDKLQIKVPVGFEVMSEELLKIKYPLSRRPTLAYSNEKGNINVAFNLTPSPANQELIETYKNTFVKTFKSFYPSSEWKDQGIRNINGQNVGYLELITPAADTNIYNLIFFTNLNDKLLLCTFNCSEEILSEWKSTAAEIMNSLNVKK</sequence>
<organism evidence="2 3">
    <name type="scientific">Mesonia algae</name>
    <dbReference type="NCBI Taxonomy" id="213248"/>
    <lineage>
        <taxon>Bacteria</taxon>
        <taxon>Pseudomonadati</taxon>
        <taxon>Bacteroidota</taxon>
        <taxon>Flavobacteriia</taxon>
        <taxon>Flavobacteriales</taxon>
        <taxon>Flavobacteriaceae</taxon>
        <taxon>Mesonia</taxon>
    </lineage>
</organism>
<evidence type="ECO:0000313" key="2">
    <source>
        <dbReference type="EMBL" id="PZW42413.1"/>
    </source>
</evidence>
<dbReference type="Gene3D" id="3.40.1000.10">
    <property type="entry name" value="Mog1/PsbP, alpha/beta/alpha sandwich"/>
    <property type="match status" value="1"/>
</dbReference>
<accession>A0A2W7IUQ9</accession>
<reference evidence="2 3" key="1">
    <citation type="submission" date="2018-06" db="EMBL/GenBank/DDBJ databases">
        <title>Genomic Encyclopedia of Archaeal and Bacterial Type Strains, Phase II (KMG-II): from individual species to whole genera.</title>
        <authorList>
            <person name="Goeker M."/>
        </authorList>
    </citation>
    <scope>NUCLEOTIDE SEQUENCE [LARGE SCALE GENOMIC DNA]</scope>
    <source>
        <strain evidence="2 3">DSM 15361</strain>
    </source>
</reference>
<name>A0A2W7IUQ9_9FLAO</name>
<dbReference type="RefSeq" id="WP_111540074.1">
    <property type="nucleotide sequence ID" value="NZ_QKYV01000002.1"/>
</dbReference>